<dbReference type="Gene3D" id="3.40.50.300">
    <property type="entry name" value="P-loop containing nucleotide triphosphate hydrolases"/>
    <property type="match status" value="1"/>
</dbReference>
<sequence>MTAKALSVLGTSSHVGKTWMVAGLCRVFRDRGIRVAPFKAQNMSLNAYITREGAEISYAQALQAWSAGIAPHRDMNPILLKPQSAQQSQLIVHGQVQGAYGTHHFRYNRDELFRAVTESYDRLAAQYDVVIIEGAGSPVELNLMHTDLSNVRMAEYADADMILVGDIDRGGIFASLYGTVALLPETVQTRLKGLIINKFRGDASLFTEGVQILQSLTHQPVLGVVPYVPLQFPEEDSLGVPQGGKGSARVTVVVPTLPYMSNFTDFDPLRMEPDVDVIFTSELPSEPPDLVVVPGSKNTLADLAWLKRSGWSDAIKKWAYEGIMVAGICGGYQMLGESVRDPLGVESHALSQEDGLGLLPIETVLTETKITRQVSGFVCAGPWQGEHVHGYELHMGDTTRVESQNQTRYAPLFSLDDRSDGLTSEDGHIWGTYLHGVFHNPEFRHRIIRQLGARSLLAGDVFESVIRQWKEVIEQYVDIAALIRLVGG</sequence>
<dbReference type="HAMAP" id="MF_00028">
    <property type="entry name" value="CobQ"/>
    <property type="match status" value="1"/>
</dbReference>
<dbReference type="Proteomes" id="UP000325292">
    <property type="component" value="Chromosome"/>
</dbReference>
<dbReference type="Pfam" id="PF07685">
    <property type="entry name" value="GATase_3"/>
    <property type="match status" value="1"/>
</dbReference>
<dbReference type="CDD" id="cd01750">
    <property type="entry name" value="GATase1_CobQ"/>
    <property type="match status" value="1"/>
</dbReference>
<name>A0ABM6RRS2_9FIRM</name>
<evidence type="ECO:0000313" key="7">
    <source>
        <dbReference type="EMBL" id="AUW94103.1"/>
    </source>
</evidence>
<dbReference type="InterPro" id="IPR002586">
    <property type="entry name" value="CobQ/CobB/MinD/ParA_Nub-bd_dom"/>
</dbReference>
<dbReference type="PROSITE" id="PS51274">
    <property type="entry name" value="GATASE_COBBQ"/>
    <property type="match status" value="1"/>
</dbReference>
<evidence type="ECO:0000259" key="6">
    <source>
        <dbReference type="Pfam" id="PF07685"/>
    </source>
</evidence>
<keyword evidence="3 4" id="KW-0315">Glutamine amidotransferase</keyword>
<dbReference type="SUPFAM" id="SSF52317">
    <property type="entry name" value="Class I glutamine amidotransferase-like"/>
    <property type="match status" value="1"/>
</dbReference>
<feature type="active site" description="Nucleophile" evidence="4">
    <location>
        <position position="329"/>
    </location>
</feature>
<dbReference type="Pfam" id="PF01656">
    <property type="entry name" value="CbiA"/>
    <property type="match status" value="1"/>
</dbReference>
<dbReference type="InterPro" id="IPR029062">
    <property type="entry name" value="Class_I_gatase-like"/>
</dbReference>
<evidence type="ECO:0000256" key="3">
    <source>
        <dbReference type="ARBA" id="ARBA00022962"/>
    </source>
</evidence>
<dbReference type="EMBL" id="CP019454">
    <property type="protein sequence ID" value="AUW94103.1"/>
    <property type="molecule type" value="Genomic_DNA"/>
</dbReference>
<feature type="active site" evidence="4">
    <location>
        <position position="435"/>
    </location>
</feature>
<dbReference type="InterPro" id="IPR027417">
    <property type="entry name" value="P-loop_NTPase"/>
</dbReference>
<dbReference type="NCBIfam" id="TIGR00313">
    <property type="entry name" value="cobQ"/>
    <property type="match status" value="1"/>
</dbReference>
<dbReference type="Gene3D" id="3.40.50.880">
    <property type="match status" value="1"/>
</dbReference>
<keyword evidence="2 4" id="KW-0169">Cobalamin biosynthesis</keyword>
<dbReference type="PANTHER" id="PTHR21343:SF1">
    <property type="entry name" value="COBYRIC ACID SYNTHASE"/>
    <property type="match status" value="1"/>
</dbReference>
<dbReference type="CDD" id="cd05389">
    <property type="entry name" value="CobQ_N"/>
    <property type="match status" value="1"/>
</dbReference>
<dbReference type="NCBIfam" id="NF001989">
    <property type="entry name" value="PRK00784.1"/>
    <property type="match status" value="1"/>
</dbReference>
<feature type="domain" description="CobB/CobQ-like glutamine amidotransferase" evidence="6">
    <location>
        <begin position="251"/>
        <end position="442"/>
    </location>
</feature>
<dbReference type="PANTHER" id="PTHR21343">
    <property type="entry name" value="DETHIOBIOTIN SYNTHETASE"/>
    <property type="match status" value="1"/>
</dbReference>
<evidence type="ECO:0000259" key="5">
    <source>
        <dbReference type="Pfam" id="PF01656"/>
    </source>
</evidence>
<comment type="pathway">
    <text evidence="1 4">Cofactor biosynthesis; adenosylcobalamin biosynthesis.</text>
</comment>
<evidence type="ECO:0000313" key="8">
    <source>
        <dbReference type="Proteomes" id="UP000325292"/>
    </source>
</evidence>
<evidence type="ECO:0000256" key="1">
    <source>
        <dbReference type="ARBA" id="ARBA00004953"/>
    </source>
</evidence>
<gene>
    <name evidence="4" type="primary">cobQ</name>
    <name evidence="7" type="ORF">BXT84_09180</name>
</gene>
<dbReference type="SUPFAM" id="SSF52540">
    <property type="entry name" value="P-loop containing nucleoside triphosphate hydrolases"/>
    <property type="match status" value="1"/>
</dbReference>
<organism evidence="7 8">
    <name type="scientific">Sulfobacillus thermotolerans</name>
    <dbReference type="NCBI Taxonomy" id="338644"/>
    <lineage>
        <taxon>Bacteria</taxon>
        <taxon>Bacillati</taxon>
        <taxon>Bacillota</taxon>
        <taxon>Clostridia</taxon>
        <taxon>Eubacteriales</taxon>
        <taxon>Clostridiales Family XVII. Incertae Sedis</taxon>
        <taxon>Sulfobacillus</taxon>
    </lineage>
</organism>
<dbReference type="InterPro" id="IPR004459">
    <property type="entry name" value="CobQ_synth"/>
</dbReference>
<reference evidence="7 8" key="1">
    <citation type="journal article" date="2019" name="Sci. Rep.">
        <title>Sulfobacillus thermotolerans: new insights into resistance and metabolic capacities of acidophilic chemolithotrophs.</title>
        <authorList>
            <person name="Panyushkina A.E."/>
            <person name="Babenko V.V."/>
            <person name="Nikitina A.S."/>
            <person name="Selezneva O.V."/>
            <person name="Tsaplina I.A."/>
            <person name="Letarova M.A."/>
            <person name="Kostryukova E.S."/>
            <person name="Letarov A.V."/>
        </authorList>
    </citation>
    <scope>NUCLEOTIDE SEQUENCE [LARGE SCALE GENOMIC DNA]</scope>
    <source>
        <strain evidence="7 8">Kr1</strain>
    </source>
</reference>
<proteinExistence type="inferred from homology"/>
<dbReference type="InterPro" id="IPR011698">
    <property type="entry name" value="GATase_3"/>
</dbReference>
<feature type="domain" description="CobQ/CobB/MinD/ParA nucleotide binding" evidence="5">
    <location>
        <begin position="7"/>
        <end position="228"/>
    </location>
</feature>
<dbReference type="InterPro" id="IPR033949">
    <property type="entry name" value="CobQ_GATase1"/>
</dbReference>
<evidence type="ECO:0000256" key="4">
    <source>
        <dbReference type="HAMAP-Rule" id="MF_00028"/>
    </source>
</evidence>
<comment type="similarity">
    <text evidence="4">Belongs to the CobB/CobQ family. CobQ subfamily.</text>
</comment>
<protein>
    <recommendedName>
        <fullName evidence="4">Cobyric acid synthase</fullName>
    </recommendedName>
</protein>
<comment type="function">
    <text evidence="4">Catalyzes amidations at positions B, D, E, and G on adenosylcobyrinic A,C-diamide. NH(2) groups are provided by glutamine, and one molecule of ATP is hydrogenolyzed for each amidation.</text>
</comment>
<keyword evidence="8" id="KW-1185">Reference proteome</keyword>
<dbReference type="InterPro" id="IPR047045">
    <property type="entry name" value="CobQ_N"/>
</dbReference>
<accession>A0ABM6RRS2</accession>
<evidence type="ECO:0000256" key="2">
    <source>
        <dbReference type="ARBA" id="ARBA00022573"/>
    </source>
</evidence>